<dbReference type="PANTHER" id="PTHR43046">
    <property type="entry name" value="GDP-MANNOSE MANNOSYL HYDROLASE"/>
    <property type="match status" value="1"/>
</dbReference>
<dbReference type="KEGG" id="ccot:CCAX7_57760"/>
<dbReference type="PRINTS" id="PR00502">
    <property type="entry name" value="NUDIXFAMILY"/>
</dbReference>
<evidence type="ECO:0000313" key="6">
    <source>
        <dbReference type="Proteomes" id="UP000287394"/>
    </source>
</evidence>
<dbReference type="InterPro" id="IPR015797">
    <property type="entry name" value="NUDIX_hydrolase-like_dom_sf"/>
</dbReference>
<dbReference type="InterPro" id="IPR020084">
    <property type="entry name" value="NUDIX_hydrolase_CS"/>
</dbReference>
<organism evidence="5 6">
    <name type="scientific">Capsulimonas corticalis</name>
    <dbReference type="NCBI Taxonomy" id="2219043"/>
    <lineage>
        <taxon>Bacteria</taxon>
        <taxon>Bacillati</taxon>
        <taxon>Armatimonadota</taxon>
        <taxon>Armatimonadia</taxon>
        <taxon>Capsulimonadales</taxon>
        <taxon>Capsulimonadaceae</taxon>
        <taxon>Capsulimonas</taxon>
    </lineage>
</organism>
<evidence type="ECO:0000256" key="4">
    <source>
        <dbReference type="RuleBase" id="RU003476"/>
    </source>
</evidence>
<dbReference type="PROSITE" id="PS51462">
    <property type="entry name" value="NUDIX"/>
    <property type="match status" value="1"/>
</dbReference>
<comment type="similarity">
    <text evidence="4">Belongs to the Nudix hydrolase family.</text>
</comment>
<dbReference type="Gene3D" id="3.90.79.10">
    <property type="entry name" value="Nucleoside Triphosphate Pyrophosphohydrolase"/>
    <property type="match status" value="1"/>
</dbReference>
<dbReference type="Proteomes" id="UP000287394">
    <property type="component" value="Chromosome"/>
</dbReference>
<reference evidence="5 6" key="1">
    <citation type="journal article" date="2019" name="Int. J. Syst. Evol. Microbiol.">
        <title>Capsulimonas corticalis gen. nov., sp. nov., an aerobic capsulated bacterium, of a novel bacterial order, Capsulimonadales ord. nov., of the class Armatimonadia of the phylum Armatimonadetes.</title>
        <authorList>
            <person name="Li J."/>
            <person name="Kudo C."/>
            <person name="Tonouchi A."/>
        </authorList>
    </citation>
    <scope>NUCLEOTIDE SEQUENCE [LARGE SCALE GENOMIC DNA]</scope>
    <source>
        <strain evidence="5 6">AX-7</strain>
    </source>
</reference>
<sequence length="162" mass="18890">MSEIIDTERFAIRAILLTPEREVLLLRILPDDNIEPFWIAPGGGQESGETFEETLRRELREELGLTEFAVGPVVWRREHTFRWAGRRIRQQEQYHIVHVPRFQPVMTDETEAKSLDRFQWWPAADLAQTRERLTPLSLATIVEQYMANGAPREPLALEVLVD</sequence>
<dbReference type="Pfam" id="PF00293">
    <property type="entry name" value="NUDIX"/>
    <property type="match status" value="1"/>
</dbReference>
<dbReference type="RefSeq" id="WP_119322938.1">
    <property type="nucleotide sequence ID" value="NZ_AP025739.1"/>
</dbReference>
<dbReference type="PROSITE" id="PS00893">
    <property type="entry name" value="NUDIX_BOX"/>
    <property type="match status" value="1"/>
</dbReference>
<evidence type="ECO:0000313" key="5">
    <source>
        <dbReference type="EMBL" id="BDI33725.1"/>
    </source>
</evidence>
<evidence type="ECO:0000256" key="2">
    <source>
        <dbReference type="ARBA" id="ARBA00022801"/>
    </source>
</evidence>
<accession>A0A402D0A5</accession>
<dbReference type="OrthoDB" id="9761969at2"/>
<dbReference type="SUPFAM" id="SSF55811">
    <property type="entry name" value="Nudix"/>
    <property type="match status" value="1"/>
</dbReference>
<name>A0A402D0A5_9BACT</name>
<evidence type="ECO:0000256" key="3">
    <source>
        <dbReference type="ARBA" id="ARBA00022842"/>
    </source>
</evidence>
<gene>
    <name evidence="5" type="ORF">CCAX7_57760</name>
</gene>
<protein>
    <submittedName>
        <fullName evidence="5">DNA mismatch repair protein MutT</fullName>
    </submittedName>
</protein>
<dbReference type="EMBL" id="AP025739">
    <property type="protein sequence ID" value="BDI33725.1"/>
    <property type="molecule type" value="Genomic_DNA"/>
</dbReference>
<comment type="cofactor">
    <cofactor evidence="1">
        <name>Mg(2+)</name>
        <dbReference type="ChEBI" id="CHEBI:18420"/>
    </cofactor>
</comment>
<evidence type="ECO:0000256" key="1">
    <source>
        <dbReference type="ARBA" id="ARBA00001946"/>
    </source>
</evidence>
<keyword evidence="3" id="KW-0460">Magnesium</keyword>
<dbReference type="InterPro" id="IPR020476">
    <property type="entry name" value="Nudix_hydrolase"/>
</dbReference>
<dbReference type="AlphaFoldDB" id="A0A402D0A5"/>
<keyword evidence="2 4" id="KW-0378">Hydrolase</keyword>
<dbReference type="InterPro" id="IPR000086">
    <property type="entry name" value="NUDIX_hydrolase_dom"/>
</dbReference>
<dbReference type="PANTHER" id="PTHR43046:SF12">
    <property type="entry name" value="GDP-MANNOSE MANNOSYL HYDROLASE"/>
    <property type="match status" value="1"/>
</dbReference>
<keyword evidence="6" id="KW-1185">Reference proteome</keyword>
<dbReference type="GO" id="GO:0016787">
    <property type="term" value="F:hydrolase activity"/>
    <property type="evidence" value="ECO:0007669"/>
    <property type="project" value="UniProtKB-KW"/>
</dbReference>
<proteinExistence type="inferred from homology"/>
<dbReference type="CDD" id="cd04685">
    <property type="entry name" value="NUDIX_Hydrolase"/>
    <property type="match status" value="1"/>
</dbReference>